<dbReference type="EMBL" id="FLRD01000039">
    <property type="protein sequence ID" value="SBT32496.1"/>
    <property type="molecule type" value="Genomic_DNA"/>
</dbReference>
<feature type="compositionally biased region" description="Polar residues" evidence="1">
    <location>
        <begin position="204"/>
        <end position="216"/>
    </location>
</feature>
<feature type="compositionally biased region" description="Basic and acidic residues" evidence="1">
    <location>
        <begin position="221"/>
        <end position="261"/>
    </location>
</feature>
<feature type="region of interest" description="Disordered" evidence="1">
    <location>
        <begin position="1"/>
        <end position="85"/>
    </location>
</feature>
<reference evidence="3" key="1">
    <citation type="submission" date="2016-05" db="EMBL/GenBank/DDBJ databases">
        <authorList>
            <person name="Naeem Raeece"/>
        </authorList>
    </citation>
    <scope>NUCLEOTIDE SEQUENCE [LARGE SCALE GENOMIC DNA]</scope>
</reference>
<evidence type="ECO:0000313" key="3">
    <source>
        <dbReference type="Proteomes" id="UP000078555"/>
    </source>
</evidence>
<feature type="compositionally biased region" description="Polar residues" evidence="1">
    <location>
        <begin position="71"/>
        <end position="85"/>
    </location>
</feature>
<feature type="compositionally biased region" description="Basic and acidic residues" evidence="1">
    <location>
        <begin position="31"/>
        <end position="40"/>
    </location>
</feature>
<accession>A0A1A8YLQ0</accession>
<feature type="region of interest" description="Disordered" evidence="1">
    <location>
        <begin position="105"/>
        <end position="159"/>
    </location>
</feature>
<gene>
    <name evidence="2" type="ORF">POVWA1_012400</name>
</gene>
<feature type="region of interest" description="Disordered" evidence="1">
    <location>
        <begin position="176"/>
        <end position="277"/>
    </location>
</feature>
<evidence type="ECO:0000313" key="2">
    <source>
        <dbReference type="EMBL" id="SBT32496.1"/>
    </source>
</evidence>
<keyword evidence="3" id="KW-1185">Reference proteome</keyword>
<name>A0A1A8YLQ0_PLAOA</name>
<feature type="compositionally biased region" description="Basic and acidic residues" evidence="1">
    <location>
        <begin position="48"/>
        <end position="66"/>
    </location>
</feature>
<dbReference type="Proteomes" id="UP000078555">
    <property type="component" value="Unassembled WGS sequence"/>
</dbReference>
<sequence length="350" mass="39441">MGETSKVGTKKKIEKKKKSSPVKKRHNKSNVNEKKNEDRNSSSNKNLGSEKKSRVDESKGKAHFNDAKTVGINTDSVGGNSTNPRIENKLSCIFKKTEKEEKLRSIGKAATSGDNPVDKRATAKVTIKAPERDDIKRKTISSRSKTNKKGETCLRSCSGKNGHMQSCRNDVAKDKTCSEHPQVTENKKKKVNTNCKKGVKRGATNGNSAKSRTSSINGKNGKNEKNAKNEKSGCKTKGGERDKRDERDERDERGNMDRKGEGIAGRAHRKKNKRGVRNPLEISGMEIKNNKYIVKYRNTLNRIHKYIFPIYKYGDRSTARNRAILLRIHLHICLYCQKGILCNFVENYML</sequence>
<dbReference type="AlphaFoldDB" id="A0A1A8YLQ0"/>
<feature type="compositionally biased region" description="Basic residues" evidence="1">
    <location>
        <begin position="266"/>
        <end position="276"/>
    </location>
</feature>
<protein>
    <submittedName>
        <fullName evidence="2">Uncharacterized protein</fullName>
    </submittedName>
</protein>
<evidence type="ECO:0000256" key="1">
    <source>
        <dbReference type="SAM" id="MobiDB-lite"/>
    </source>
</evidence>
<proteinExistence type="predicted"/>
<feature type="compositionally biased region" description="Basic residues" evidence="1">
    <location>
        <begin position="8"/>
        <end position="28"/>
    </location>
</feature>
<organism evidence="2 3">
    <name type="scientific">Plasmodium ovale wallikeri</name>
    <dbReference type="NCBI Taxonomy" id="864142"/>
    <lineage>
        <taxon>Eukaryota</taxon>
        <taxon>Sar</taxon>
        <taxon>Alveolata</taxon>
        <taxon>Apicomplexa</taxon>
        <taxon>Aconoidasida</taxon>
        <taxon>Haemosporida</taxon>
        <taxon>Plasmodiidae</taxon>
        <taxon>Plasmodium</taxon>
        <taxon>Plasmodium (Plasmodium)</taxon>
    </lineage>
</organism>